<accession>A0A1Y5XZU4</accession>
<evidence type="ECO:0000313" key="2">
    <source>
        <dbReference type="Proteomes" id="UP000192674"/>
    </source>
</evidence>
<dbReference type="Proteomes" id="UP000192674">
    <property type="component" value="Unassembled WGS sequence"/>
</dbReference>
<protein>
    <submittedName>
        <fullName evidence="1">Uncharacterized protein</fullName>
    </submittedName>
</protein>
<keyword evidence="2" id="KW-1185">Reference proteome</keyword>
<dbReference type="EMBL" id="FWXV01000006">
    <property type="protein sequence ID" value="SMD21181.1"/>
    <property type="molecule type" value="Genomic_DNA"/>
</dbReference>
<gene>
    <name evidence="1" type="ORF">SAMN05661093_06799</name>
</gene>
<organism evidence="1 2">
    <name type="scientific">Kibdelosporangium aridum</name>
    <dbReference type="NCBI Taxonomy" id="2030"/>
    <lineage>
        <taxon>Bacteria</taxon>
        <taxon>Bacillati</taxon>
        <taxon>Actinomycetota</taxon>
        <taxon>Actinomycetes</taxon>
        <taxon>Pseudonocardiales</taxon>
        <taxon>Pseudonocardiaceae</taxon>
        <taxon>Kibdelosporangium</taxon>
    </lineage>
</organism>
<sequence length="59" mass="6223">MVVVVVGLGVVLLWPPRLSLPSAVPRAFIVASTPDTMLTLSWALGEPLVTGRGRAELGR</sequence>
<evidence type="ECO:0000313" key="1">
    <source>
        <dbReference type="EMBL" id="SMD21181.1"/>
    </source>
</evidence>
<reference evidence="1 2" key="1">
    <citation type="submission" date="2017-04" db="EMBL/GenBank/DDBJ databases">
        <authorList>
            <person name="Afonso C.L."/>
            <person name="Miller P.J."/>
            <person name="Scott M.A."/>
            <person name="Spackman E."/>
            <person name="Goraichik I."/>
            <person name="Dimitrov K.M."/>
            <person name="Suarez D.L."/>
            <person name="Swayne D.E."/>
        </authorList>
    </citation>
    <scope>NUCLEOTIDE SEQUENCE [LARGE SCALE GENOMIC DNA]</scope>
    <source>
        <strain evidence="1 2">DSM 43828</strain>
    </source>
</reference>
<proteinExistence type="predicted"/>
<name>A0A1Y5XZU4_KIBAR</name>
<dbReference type="AlphaFoldDB" id="A0A1Y5XZU4"/>